<keyword evidence="6 9" id="KW-0472">Membrane</keyword>
<keyword evidence="11" id="KW-1185">Reference proteome</keyword>
<feature type="compositionally biased region" description="Basic and acidic residues" evidence="8">
    <location>
        <begin position="58"/>
        <end position="70"/>
    </location>
</feature>
<proteinExistence type="predicted"/>
<evidence type="ECO:0008006" key="12">
    <source>
        <dbReference type="Google" id="ProtNLM"/>
    </source>
</evidence>
<reference evidence="10 11" key="1">
    <citation type="submission" date="2021-02" db="EMBL/GenBank/DDBJ databases">
        <title>Plant Genome Project.</title>
        <authorList>
            <person name="Zhang R.-G."/>
        </authorList>
    </citation>
    <scope>NUCLEOTIDE SEQUENCE [LARGE SCALE GENOMIC DNA]</scope>
    <source>
        <tissue evidence="10">Leaves</tissue>
    </source>
</reference>
<evidence type="ECO:0000256" key="3">
    <source>
        <dbReference type="ARBA" id="ARBA00022989"/>
    </source>
</evidence>
<sequence>MASWLKAAEDLFEVVDRRAKLVVSDLADEQSDSQSPASNGQGSQAKRKSRTKAQKRLSKNESPEINDTAREQNNTQTSQINVTSDNERANVPIENERTPTGKTLRNSEQQHDTKKDSPSIASTESLPNDIIKHDADQAEVPVTVNDADNAMSTSNGELLNENASDVYVEHSASPLLAKEKEFVNEDNSNGAGENIKPGDSDVPLKIDNEGSPSLIADPPVTIDNPSNDADIKVEPLVSETKQQDQKADKPPMKVQDQLEEAQGLLKTASSTGQSKEARLARVCAGLSSRLQEYKSENAQLEELLVAERELSKSYEASIKQLQQELSASKSEVSRVESGMVEALAAKNTEIEALVNSIDALKKQAALSEGNLASLQKAISDITVTVSSKLPAICILYISFKLLASDSMDGSEIVDYMNMDSIMRNRELTETRMMQALREELASAERRAEEERAAHHATKMAAMEREVELEHRAVEASTALARIQRIADERTAKAGDLEQKVALLEVECASLNQELQDMEARVRRGQKKSPEEANQVIQMQARQEEVERARQGQRDAESKLSSLEASIGCLIFVMKLSLLSSAAELQKMRVEMAAMKRDAEHYSREEHMELEKRYRELTDLLYYKQTQLETMASEKAAAEFQLEKELKRLQEAQVEAERSRVSRRSWSSWEEDTEMKTLEPLPLHHRHMAGASIQLQKAAKLLDSGAVRATRFLWRYPTARLILLFYLVRIVNFVGICTSLFDVFVASPSGMNKQIIFLPRKLQNLWVFRPPTYHDGTTASIQKQVPVFSECLISCLQETIFAKICEEIVLDEDEINEATFVESVRKAGECKIALSLMEPEAANSAGVELSNTDEDFSAKEPQSMDVSVTKSEDVSNSKSDLNVSVEDSMATIEENILNKCMKILSLMLMILMGLMWHPKFLLPLVIVVQRRTKELVLEEPIERGCDLSSKRKVTPFDLFGPSSVAYRRGRRRRFHFKSFWLTDLDFQGVMQQTWCNVDASSSTSSLLSSISACASSLLS</sequence>
<dbReference type="PANTHER" id="PTHR13815:SF7">
    <property type="entry name" value="GOLGIN SUBFAMILY A MEMBER 5"/>
    <property type="match status" value="1"/>
</dbReference>
<feature type="compositionally biased region" description="Polar residues" evidence="8">
    <location>
        <begin position="32"/>
        <end position="44"/>
    </location>
</feature>
<feature type="coiled-coil region" evidence="7">
    <location>
        <begin position="283"/>
        <end position="377"/>
    </location>
</feature>
<keyword evidence="4" id="KW-0333">Golgi apparatus</keyword>
<feature type="compositionally biased region" description="Basic and acidic residues" evidence="8">
    <location>
        <begin position="196"/>
        <end position="208"/>
    </location>
</feature>
<evidence type="ECO:0000256" key="8">
    <source>
        <dbReference type="SAM" id="MobiDB-lite"/>
    </source>
</evidence>
<name>A0ABQ8I6J0_9ROSI</name>
<evidence type="ECO:0000256" key="4">
    <source>
        <dbReference type="ARBA" id="ARBA00023034"/>
    </source>
</evidence>
<evidence type="ECO:0000256" key="2">
    <source>
        <dbReference type="ARBA" id="ARBA00022692"/>
    </source>
</evidence>
<organism evidence="10 11">
    <name type="scientific">Xanthoceras sorbifolium</name>
    <dbReference type="NCBI Taxonomy" id="99658"/>
    <lineage>
        <taxon>Eukaryota</taxon>
        <taxon>Viridiplantae</taxon>
        <taxon>Streptophyta</taxon>
        <taxon>Embryophyta</taxon>
        <taxon>Tracheophyta</taxon>
        <taxon>Spermatophyta</taxon>
        <taxon>Magnoliopsida</taxon>
        <taxon>eudicotyledons</taxon>
        <taxon>Gunneridae</taxon>
        <taxon>Pentapetalae</taxon>
        <taxon>rosids</taxon>
        <taxon>malvids</taxon>
        <taxon>Sapindales</taxon>
        <taxon>Sapindaceae</taxon>
        <taxon>Xanthoceroideae</taxon>
        <taxon>Xanthoceras</taxon>
    </lineage>
</organism>
<evidence type="ECO:0000256" key="7">
    <source>
        <dbReference type="SAM" id="Coils"/>
    </source>
</evidence>
<gene>
    <name evidence="10" type="ORF">JRO89_XS04G0226200</name>
</gene>
<evidence type="ECO:0000256" key="1">
    <source>
        <dbReference type="ARBA" id="ARBA00004194"/>
    </source>
</evidence>
<dbReference type="Proteomes" id="UP000827721">
    <property type="component" value="Unassembled WGS sequence"/>
</dbReference>
<dbReference type="EMBL" id="JAFEMO010000004">
    <property type="protein sequence ID" value="KAH7572245.1"/>
    <property type="molecule type" value="Genomic_DNA"/>
</dbReference>
<feature type="compositionally biased region" description="Basic and acidic residues" evidence="8">
    <location>
        <begin position="108"/>
        <end position="117"/>
    </location>
</feature>
<accession>A0ABQ8I6J0</accession>
<feature type="transmembrane region" description="Helical" evidence="9">
    <location>
        <begin position="902"/>
        <end position="927"/>
    </location>
</feature>
<feature type="coiled-coil region" evidence="7">
    <location>
        <begin position="634"/>
        <end position="661"/>
    </location>
</feature>
<protein>
    <recommendedName>
        <fullName evidence="12">Golgin candidate 1</fullName>
    </recommendedName>
</protein>
<feature type="coiled-coil region" evidence="7">
    <location>
        <begin position="493"/>
        <end position="604"/>
    </location>
</feature>
<feature type="compositionally biased region" description="Polar residues" evidence="8">
    <location>
        <begin position="71"/>
        <end position="84"/>
    </location>
</feature>
<evidence type="ECO:0000256" key="5">
    <source>
        <dbReference type="ARBA" id="ARBA00023054"/>
    </source>
</evidence>
<evidence type="ECO:0000256" key="6">
    <source>
        <dbReference type="ARBA" id="ARBA00023136"/>
    </source>
</evidence>
<feature type="coiled-coil region" evidence="7">
    <location>
        <begin position="433"/>
        <end position="465"/>
    </location>
</feature>
<evidence type="ECO:0000313" key="10">
    <source>
        <dbReference type="EMBL" id="KAH7572245.1"/>
    </source>
</evidence>
<dbReference type="InterPro" id="IPR019177">
    <property type="entry name" value="Golgin_subfamily_A_member_5"/>
</dbReference>
<dbReference type="PANTHER" id="PTHR13815">
    <property type="entry name" value="GOLGIN-84"/>
    <property type="match status" value="1"/>
</dbReference>
<comment type="caution">
    <text evidence="10">The sequence shown here is derived from an EMBL/GenBank/DDBJ whole genome shotgun (WGS) entry which is preliminary data.</text>
</comment>
<feature type="compositionally biased region" description="Basic residues" evidence="8">
    <location>
        <begin position="45"/>
        <end position="57"/>
    </location>
</feature>
<keyword evidence="5 7" id="KW-0175">Coiled coil</keyword>
<comment type="subcellular location">
    <subcellularLocation>
        <location evidence="1">Golgi apparatus membrane</location>
        <topology evidence="1">Single-pass membrane protein</topology>
    </subcellularLocation>
</comment>
<keyword evidence="3 9" id="KW-1133">Transmembrane helix</keyword>
<feature type="region of interest" description="Disordered" evidence="8">
    <location>
        <begin position="183"/>
        <end position="229"/>
    </location>
</feature>
<keyword evidence="2 9" id="KW-0812">Transmembrane</keyword>
<evidence type="ECO:0000313" key="11">
    <source>
        <dbReference type="Proteomes" id="UP000827721"/>
    </source>
</evidence>
<evidence type="ECO:0000256" key="9">
    <source>
        <dbReference type="SAM" id="Phobius"/>
    </source>
</evidence>
<dbReference type="Pfam" id="PF09787">
    <property type="entry name" value="Golgin_A5"/>
    <property type="match status" value="1"/>
</dbReference>
<feature type="region of interest" description="Disordered" evidence="8">
    <location>
        <begin position="24"/>
        <end position="127"/>
    </location>
</feature>